<dbReference type="EMBL" id="CAKLPZ010000002">
    <property type="protein sequence ID" value="CAH1001184.1"/>
    <property type="molecule type" value="Genomic_DNA"/>
</dbReference>
<sequence>MRYFSLLLLSVLLAACTGNADADADYDATEVPTEDDNTTATAGDPAATLDATVAAVQANGGDLTALPAATALSTIDTWMEQLDDVDGADKVTGNLETLRETLREDPINGELAGMLLLTLAEDTRQVAGTAPGVSTLIDALLAGGNKLTEGAFASSSLLDQTLAAVKAKAVDITTLSVPTATKNIDSWITELRGMDDTDEMIGELENLKTELMAPSIDGEKVSDILFSLADDTRDMAGDNKSLAVLAYALEAGGWRLEGMSE</sequence>
<feature type="signal peptide" evidence="1">
    <location>
        <begin position="1"/>
        <end position="22"/>
    </location>
</feature>
<evidence type="ECO:0000313" key="3">
    <source>
        <dbReference type="Proteomes" id="UP000837803"/>
    </source>
</evidence>
<organism evidence="2 3">
    <name type="scientific">Neolewinella maritima</name>
    <dbReference type="NCBI Taxonomy" id="1383882"/>
    <lineage>
        <taxon>Bacteria</taxon>
        <taxon>Pseudomonadati</taxon>
        <taxon>Bacteroidota</taxon>
        <taxon>Saprospiria</taxon>
        <taxon>Saprospirales</taxon>
        <taxon>Lewinellaceae</taxon>
        <taxon>Neolewinella</taxon>
    </lineage>
</organism>
<keyword evidence="1" id="KW-0732">Signal</keyword>
<comment type="caution">
    <text evidence="2">The sequence shown here is derived from an EMBL/GenBank/DDBJ whole genome shotgun (WGS) entry which is preliminary data.</text>
</comment>
<dbReference type="Proteomes" id="UP000837803">
    <property type="component" value="Unassembled WGS sequence"/>
</dbReference>
<feature type="chain" id="PRO_5045979365" evidence="1">
    <location>
        <begin position="23"/>
        <end position="261"/>
    </location>
</feature>
<dbReference type="PROSITE" id="PS51257">
    <property type="entry name" value="PROKAR_LIPOPROTEIN"/>
    <property type="match status" value="1"/>
</dbReference>
<reference evidence="2" key="1">
    <citation type="submission" date="2021-12" db="EMBL/GenBank/DDBJ databases">
        <authorList>
            <person name="Rodrigo-Torres L."/>
            <person name="Arahal R. D."/>
            <person name="Lucena T."/>
        </authorList>
    </citation>
    <scope>NUCLEOTIDE SEQUENCE</scope>
    <source>
        <strain evidence="2">CECT 8419</strain>
    </source>
</reference>
<proteinExistence type="predicted"/>
<evidence type="ECO:0000313" key="2">
    <source>
        <dbReference type="EMBL" id="CAH1001184.1"/>
    </source>
</evidence>
<dbReference type="RefSeq" id="WP_238751037.1">
    <property type="nucleotide sequence ID" value="NZ_CAKLPZ010000002.1"/>
</dbReference>
<evidence type="ECO:0000256" key="1">
    <source>
        <dbReference type="SAM" id="SignalP"/>
    </source>
</evidence>
<keyword evidence="3" id="KW-1185">Reference proteome</keyword>
<gene>
    <name evidence="2" type="ORF">LEM8419_02084</name>
</gene>
<name>A0ABM9B274_9BACT</name>
<protein>
    <submittedName>
        <fullName evidence="2">Uncharacterized protein</fullName>
    </submittedName>
</protein>
<accession>A0ABM9B274</accession>